<evidence type="ECO:0000256" key="2">
    <source>
        <dbReference type="ARBA" id="ARBA00022989"/>
    </source>
</evidence>
<keyword evidence="6" id="KW-0472">Membrane</keyword>
<dbReference type="PROSITE" id="PS50111">
    <property type="entry name" value="CHEMOTAXIS_TRANSDUC_2"/>
    <property type="match status" value="1"/>
</dbReference>
<keyword evidence="1 6" id="KW-0812">Transmembrane</keyword>
<dbReference type="Pfam" id="PF12729">
    <property type="entry name" value="4HB_MCP_1"/>
    <property type="match status" value="1"/>
</dbReference>
<comment type="similarity">
    <text evidence="4">Belongs to the methyl-accepting chemotaxis (MCP) protein family.</text>
</comment>
<accession>A0A849C2R9</accession>
<evidence type="ECO:0000259" key="8">
    <source>
        <dbReference type="PROSITE" id="PS50885"/>
    </source>
</evidence>
<dbReference type="AlphaFoldDB" id="A0A849C2R9"/>
<dbReference type="SMART" id="SM00283">
    <property type="entry name" value="MA"/>
    <property type="match status" value="1"/>
</dbReference>
<dbReference type="PANTHER" id="PTHR32089:SF112">
    <property type="entry name" value="LYSOZYME-LIKE PROTEIN-RELATED"/>
    <property type="match status" value="1"/>
</dbReference>
<dbReference type="EMBL" id="JABEMA010000227">
    <property type="protein sequence ID" value="NNH23948.1"/>
    <property type="molecule type" value="Genomic_DNA"/>
</dbReference>
<name>A0A849C2R9_9ACTN</name>
<dbReference type="InterPro" id="IPR003660">
    <property type="entry name" value="HAMP_dom"/>
</dbReference>
<dbReference type="InterPro" id="IPR024478">
    <property type="entry name" value="HlyB_4HB_MCP"/>
</dbReference>
<evidence type="ECO:0000256" key="4">
    <source>
        <dbReference type="ARBA" id="ARBA00029447"/>
    </source>
</evidence>
<evidence type="ECO:0000256" key="3">
    <source>
        <dbReference type="ARBA" id="ARBA00023224"/>
    </source>
</evidence>
<dbReference type="Pfam" id="PF00015">
    <property type="entry name" value="MCPsignal"/>
    <property type="match status" value="1"/>
</dbReference>
<evidence type="ECO:0000313" key="10">
    <source>
        <dbReference type="Proteomes" id="UP000555552"/>
    </source>
</evidence>
<dbReference type="Gene3D" id="1.10.287.950">
    <property type="entry name" value="Methyl-accepting chemotaxis protein"/>
    <property type="match status" value="1"/>
</dbReference>
<protein>
    <submittedName>
        <fullName evidence="9">Methyl-accepting chemotaxis protein</fullName>
    </submittedName>
</protein>
<evidence type="ECO:0000256" key="1">
    <source>
        <dbReference type="ARBA" id="ARBA00022692"/>
    </source>
</evidence>
<dbReference type="Proteomes" id="UP000555552">
    <property type="component" value="Unassembled WGS sequence"/>
</dbReference>
<dbReference type="GO" id="GO:0007165">
    <property type="term" value="P:signal transduction"/>
    <property type="evidence" value="ECO:0007669"/>
    <property type="project" value="UniProtKB-KW"/>
</dbReference>
<sequence length="548" mass="55961">MSADPTCRTPGGGPRRPPVLQWIYDQRTRSKIVATALLGALVALGVGAVGLTASARASEQVQRLSDDDLQRIGAIGDMRGLLGDERVAVRDAVIAVDRAGAEAALDRVGEVQQRFDAIAAEVRAGDLPADQRTALDEAVAGFDGYVDLVETTLGPLAVAGDDEAWLAANDEQVAPLIEATSAAVDELRADVLAEARATAEDVAEEQRLVQVLVAVMVVGGTALAVTAAVLISRGIEGGMRDVRDVALALADGDLTKASGYGSRCELGEMSAAMDTAVQNLRGVMREVAASADAVAASSDELSSSSARIAESSEATSGRATVVSSAAGEVTRSVVTVASSSEQMGASIREISSNANEAARVAAEAVRAVADTSATAVRLGESSQQIGEVVKLITSIAEQTNLLALNATIEAARAGAAGKGFAVVAAEVKDLAQETARATEGIARQVDGIQGDTAGIVDAIGRIGAVIEQIDSFQTSIASAVEEQTATTNEMVRSATEAASASAEIAATIEDVSSAAAVTSDSLTQTRTVVDGLARRAAVLRGTVSRFTY</sequence>
<proteinExistence type="inferred from homology"/>
<dbReference type="PROSITE" id="PS50885">
    <property type="entry name" value="HAMP"/>
    <property type="match status" value="1"/>
</dbReference>
<dbReference type="RefSeq" id="WP_171203730.1">
    <property type="nucleotide sequence ID" value="NZ_BAAANP010000019.1"/>
</dbReference>
<keyword evidence="2 6" id="KW-1133">Transmembrane helix</keyword>
<evidence type="ECO:0000256" key="5">
    <source>
        <dbReference type="PROSITE-ProRule" id="PRU00284"/>
    </source>
</evidence>
<comment type="caution">
    <text evidence="9">The sequence shown here is derived from an EMBL/GenBank/DDBJ whole genome shotgun (WGS) entry which is preliminary data.</text>
</comment>
<evidence type="ECO:0000313" key="9">
    <source>
        <dbReference type="EMBL" id="NNH23948.1"/>
    </source>
</evidence>
<dbReference type="GO" id="GO:0016020">
    <property type="term" value="C:membrane"/>
    <property type="evidence" value="ECO:0007669"/>
    <property type="project" value="InterPro"/>
</dbReference>
<keyword evidence="10" id="KW-1185">Reference proteome</keyword>
<organism evidence="9 10">
    <name type="scientific">Pseudokineococcus marinus</name>
    <dbReference type="NCBI Taxonomy" id="351215"/>
    <lineage>
        <taxon>Bacteria</taxon>
        <taxon>Bacillati</taxon>
        <taxon>Actinomycetota</taxon>
        <taxon>Actinomycetes</taxon>
        <taxon>Kineosporiales</taxon>
        <taxon>Kineosporiaceae</taxon>
        <taxon>Pseudokineococcus</taxon>
    </lineage>
</organism>
<evidence type="ECO:0000256" key="6">
    <source>
        <dbReference type="SAM" id="Phobius"/>
    </source>
</evidence>
<dbReference type="PANTHER" id="PTHR32089">
    <property type="entry name" value="METHYL-ACCEPTING CHEMOTAXIS PROTEIN MCPB"/>
    <property type="match status" value="1"/>
</dbReference>
<feature type="transmembrane region" description="Helical" evidence="6">
    <location>
        <begin position="32"/>
        <end position="53"/>
    </location>
</feature>
<feature type="domain" description="HAMP" evidence="8">
    <location>
        <begin position="233"/>
        <end position="285"/>
    </location>
</feature>
<dbReference type="SUPFAM" id="SSF58104">
    <property type="entry name" value="Methyl-accepting chemotaxis protein (MCP) signaling domain"/>
    <property type="match status" value="1"/>
</dbReference>
<feature type="domain" description="Methyl-accepting transducer" evidence="7">
    <location>
        <begin position="290"/>
        <end position="519"/>
    </location>
</feature>
<dbReference type="InterPro" id="IPR004089">
    <property type="entry name" value="MCPsignal_dom"/>
</dbReference>
<evidence type="ECO:0000259" key="7">
    <source>
        <dbReference type="PROSITE" id="PS50111"/>
    </source>
</evidence>
<keyword evidence="3 5" id="KW-0807">Transducer</keyword>
<reference evidence="9 10" key="1">
    <citation type="submission" date="2020-05" db="EMBL/GenBank/DDBJ databases">
        <title>MicrobeNet Type strains.</title>
        <authorList>
            <person name="Nicholson A.C."/>
        </authorList>
    </citation>
    <scope>NUCLEOTIDE SEQUENCE [LARGE SCALE GENOMIC DNA]</scope>
    <source>
        <strain evidence="9 10">JCM 14547</strain>
    </source>
</reference>
<dbReference type="SMART" id="SM00304">
    <property type="entry name" value="HAMP"/>
    <property type="match status" value="2"/>
</dbReference>
<gene>
    <name evidence="9" type="ORF">HLB09_12790</name>
</gene>
<feature type="transmembrane region" description="Helical" evidence="6">
    <location>
        <begin position="208"/>
        <end position="231"/>
    </location>
</feature>